<dbReference type="InterPro" id="IPR020845">
    <property type="entry name" value="AMP-binding_CS"/>
</dbReference>
<feature type="domain" description="AMP-dependent synthetase/ligase" evidence="3">
    <location>
        <begin position="10"/>
        <end position="375"/>
    </location>
</feature>
<dbReference type="KEGG" id="plal:FXN65_13580"/>
<accession>A0A5J6QQT6</accession>
<organism evidence="5 6">
    <name type="scientific">Metapseudomonas lalkuanensis</name>
    <dbReference type="NCBI Taxonomy" id="2604832"/>
    <lineage>
        <taxon>Bacteria</taxon>
        <taxon>Pseudomonadati</taxon>
        <taxon>Pseudomonadota</taxon>
        <taxon>Gammaproteobacteria</taxon>
        <taxon>Pseudomonadales</taxon>
        <taxon>Pseudomonadaceae</taxon>
        <taxon>Metapseudomonas</taxon>
    </lineage>
</organism>
<dbReference type="GO" id="GO:0016405">
    <property type="term" value="F:CoA-ligase activity"/>
    <property type="evidence" value="ECO:0007669"/>
    <property type="project" value="TreeGrafter"/>
</dbReference>
<dbReference type="RefSeq" id="WP_151133698.1">
    <property type="nucleotide sequence ID" value="NZ_CP043311.1"/>
</dbReference>
<evidence type="ECO:0000256" key="1">
    <source>
        <dbReference type="ARBA" id="ARBA00006432"/>
    </source>
</evidence>
<dbReference type="InterPro" id="IPR042099">
    <property type="entry name" value="ANL_N_sf"/>
</dbReference>
<proteinExistence type="inferred from homology"/>
<sequence>MKAVLSSLSEQAAKRFADQTALIVGEKELSFNEIDSLAARFAGGLRKNGVQRGQVVILHLPNGWEWIVSYYAIARLGAVVVPANFLLSIEEIAYITANSGAIAVIAPRDRCEALTQTLADAGAREPDLVIALSPVAVAAQETIAYLDFDSLLREVAVPPVEVEPDDLFTIAYTSGTTGNPKGAMLTHRNVFMSTALTATVHVRCPGERVVSALPFPHVYGNVVMNACFLVGMTLISTERFDADWALQSIERYKATLFEGVPTMFYYMLTHPSLSHTDLRSLTRCTVGGQTMPVAKIEAITKVLGCPLLELWGMTEVAGPVISHSPYLPARHGAIGLPFPGVEMKIVTTDDSSRTLGIGESGELVVRGPTVMRGYLGNAEATSSSLLEGGWLRTGDVAQIDAEGYVHILDRLKDMIITAGYKIFPAELEQVLASHPAVAMVAVAPVKDDLKGELAKAFIVLDPGLRATEGEILEYCRKHLASYKVPRSVAFVDSLPRTSTGKILRRELRS</sequence>
<dbReference type="Proteomes" id="UP000327179">
    <property type="component" value="Chromosome"/>
</dbReference>
<dbReference type="Pfam" id="PF13193">
    <property type="entry name" value="AMP-binding_C"/>
    <property type="match status" value="1"/>
</dbReference>
<dbReference type="InterPro" id="IPR045851">
    <property type="entry name" value="AMP-bd_C_sf"/>
</dbReference>
<protein>
    <submittedName>
        <fullName evidence="5">Long-chain fatty acid--CoA ligase</fullName>
    </submittedName>
</protein>
<comment type="similarity">
    <text evidence="1">Belongs to the ATP-dependent AMP-binding enzyme family.</text>
</comment>
<dbReference type="AlphaFoldDB" id="A0A5J6QQT6"/>
<dbReference type="SUPFAM" id="SSF56801">
    <property type="entry name" value="Acetyl-CoA synthetase-like"/>
    <property type="match status" value="1"/>
</dbReference>
<gene>
    <name evidence="5" type="ORF">FXN65_13580</name>
</gene>
<keyword evidence="2 5" id="KW-0436">Ligase</keyword>
<dbReference type="FunFam" id="3.30.300.30:FF:000008">
    <property type="entry name" value="2,3-dihydroxybenzoate-AMP ligase"/>
    <property type="match status" value="1"/>
</dbReference>
<dbReference type="InterPro" id="IPR025110">
    <property type="entry name" value="AMP-bd_C"/>
</dbReference>
<dbReference type="InterPro" id="IPR000873">
    <property type="entry name" value="AMP-dep_synth/lig_dom"/>
</dbReference>
<evidence type="ECO:0000256" key="2">
    <source>
        <dbReference type="ARBA" id="ARBA00022598"/>
    </source>
</evidence>
<feature type="domain" description="AMP-binding enzyme C-terminal" evidence="4">
    <location>
        <begin position="426"/>
        <end position="501"/>
    </location>
</feature>
<dbReference type="Pfam" id="PF00501">
    <property type="entry name" value="AMP-binding"/>
    <property type="match status" value="1"/>
</dbReference>
<dbReference type="EMBL" id="CP043311">
    <property type="protein sequence ID" value="QEY63046.1"/>
    <property type="molecule type" value="Genomic_DNA"/>
</dbReference>
<keyword evidence="6" id="KW-1185">Reference proteome</keyword>
<evidence type="ECO:0000259" key="3">
    <source>
        <dbReference type="Pfam" id="PF00501"/>
    </source>
</evidence>
<dbReference type="PANTHER" id="PTHR24096">
    <property type="entry name" value="LONG-CHAIN-FATTY-ACID--COA LIGASE"/>
    <property type="match status" value="1"/>
</dbReference>
<evidence type="ECO:0000259" key="4">
    <source>
        <dbReference type="Pfam" id="PF13193"/>
    </source>
</evidence>
<reference evidence="5 6" key="1">
    <citation type="submission" date="2019-08" db="EMBL/GenBank/DDBJ databases">
        <title>Whole-genome Sequencing of e-waste polymer degrading bacterium Pseudomonas sp. strain PE08.</title>
        <authorList>
            <person name="Kirdat K."/>
            <person name="Debbarma P."/>
            <person name="Narawade N."/>
            <person name="Suyal D."/>
            <person name="Thorat V."/>
            <person name="Shouche Y."/>
            <person name="Goel R."/>
            <person name="Yadav A."/>
        </authorList>
    </citation>
    <scope>NUCLEOTIDE SEQUENCE [LARGE SCALE GENOMIC DNA]</scope>
    <source>
        <strain evidence="5 6">PE08</strain>
    </source>
</reference>
<name>A0A5J6QQT6_9GAMM</name>
<evidence type="ECO:0000313" key="5">
    <source>
        <dbReference type="EMBL" id="QEY63046.1"/>
    </source>
</evidence>
<dbReference type="Gene3D" id="3.30.300.30">
    <property type="match status" value="1"/>
</dbReference>
<dbReference type="Gene3D" id="3.40.50.12780">
    <property type="entry name" value="N-terminal domain of ligase-like"/>
    <property type="match status" value="1"/>
</dbReference>
<evidence type="ECO:0000313" key="6">
    <source>
        <dbReference type="Proteomes" id="UP000327179"/>
    </source>
</evidence>
<dbReference type="PROSITE" id="PS00455">
    <property type="entry name" value="AMP_BINDING"/>
    <property type="match status" value="1"/>
</dbReference>